<keyword evidence="2" id="KW-1185">Reference proteome</keyword>
<dbReference type="Proteomes" id="UP000789920">
    <property type="component" value="Unassembled WGS sequence"/>
</dbReference>
<feature type="non-terminal residue" evidence="1">
    <location>
        <position position="453"/>
    </location>
</feature>
<evidence type="ECO:0000313" key="2">
    <source>
        <dbReference type="Proteomes" id="UP000789920"/>
    </source>
</evidence>
<protein>
    <submittedName>
        <fullName evidence="1">35950_t:CDS:1</fullName>
    </submittedName>
</protein>
<feature type="non-terminal residue" evidence="1">
    <location>
        <position position="1"/>
    </location>
</feature>
<dbReference type="EMBL" id="CAJVQC010067914">
    <property type="protein sequence ID" value="CAG8807618.1"/>
    <property type="molecule type" value="Genomic_DNA"/>
</dbReference>
<sequence>TNSSPIRTKGRPDSSGSKRTPIVTVLDTSHQTESPVSIMPGVNSFGVINELVHEDLPKVKISSFEEQTEEFKEEIGYSSANSVNEDRSINEQQQKSRPISQVSSSSINSEKYEPNANDDFKHYNNQPEVEINGDSKSDTNINYNINDTINDNINNNINDNIYGNINGNINDNIYGNINGNINDEVIDNIQVTDTNKDLKSSTAFSHYQEKSSTVTTAPLTPPKSAFSHYQEKSSTVTTAPLTPPKFPMTPGFVGEEIQHDYLSRDIEQDRKLENNIVQNGQVYHVTHQIVPLVSQDTVITQEIPQIHQKIEQLQTTNESLNNINSQLESKVDEQSQQISRLSSLESIVIRQLELAERMEETMRRLETKVNQQKEEIDGLMAGRMEDTIRRLEYKLNEQNKELEGLKMILGQLYTNDKFSTIVNTRSGNSVFSIDSDDDDDTTESPPNIFERHP</sequence>
<evidence type="ECO:0000313" key="1">
    <source>
        <dbReference type="EMBL" id="CAG8807618.1"/>
    </source>
</evidence>
<proteinExistence type="predicted"/>
<comment type="caution">
    <text evidence="1">The sequence shown here is derived from an EMBL/GenBank/DDBJ whole genome shotgun (WGS) entry which is preliminary data.</text>
</comment>
<name>A0ACA9RSZ4_9GLOM</name>
<gene>
    <name evidence="1" type="ORF">RPERSI_LOCUS22426</name>
</gene>
<reference evidence="1" key="1">
    <citation type="submission" date="2021-06" db="EMBL/GenBank/DDBJ databases">
        <authorList>
            <person name="Kallberg Y."/>
            <person name="Tangrot J."/>
            <person name="Rosling A."/>
        </authorList>
    </citation>
    <scope>NUCLEOTIDE SEQUENCE</scope>
    <source>
        <strain evidence="1">MA461A</strain>
    </source>
</reference>
<accession>A0ACA9RSZ4</accession>
<organism evidence="1 2">
    <name type="scientific">Racocetra persica</name>
    <dbReference type="NCBI Taxonomy" id="160502"/>
    <lineage>
        <taxon>Eukaryota</taxon>
        <taxon>Fungi</taxon>
        <taxon>Fungi incertae sedis</taxon>
        <taxon>Mucoromycota</taxon>
        <taxon>Glomeromycotina</taxon>
        <taxon>Glomeromycetes</taxon>
        <taxon>Diversisporales</taxon>
        <taxon>Gigasporaceae</taxon>
        <taxon>Racocetra</taxon>
    </lineage>
</organism>